<keyword evidence="7" id="KW-0560">Oxidoreductase</keyword>
<dbReference type="PANTHER" id="PTHR43105:SF9">
    <property type="entry name" value="NADPH-FE(3+) OXIDOREDUCTASE SUBUNIT ALPHA"/>
    <property type="match status" value="1"/>
</dbReference>
<dbReference type="EMBL" id="BAABBO010000018">
    <property type="protein sequence ID" value="GAA3974615.1"/>
    <property type="molecule type" value="Genomic_DNA"/>
</dbReference>
<evidence type="ECO:0000256" key="3">
    <source>
        <dbReference type="ARBA" id="ARBA00008747"/>
    </source>
</evidence>
<dbReference type="Pfam" id="PF04324">
    <property type="entry name" value="Fer2_BFD"/>
    <property type="match status" value="1"/>
</dbReference>
<evidence type="ECO:0000313" key="12">
    <source>
        <dbReference type="EMBL" id="GAA3974615.1"/>
    </source>
</evidence>
<keyword evidence="5" id="KW-0500">Molybdenum</keyword>
<evidence type="ECO:0000256" key="6">
    <source>
        <dbReference type="ARBA" id="ARBA00022723"/>
    </source>
</evidence>
<evidence type="ECO:0000256" key="9">
    <source>
        <dbReference type="ARBA" id="ARBA00023014"/>
    </source>
</evidence>
<dbReference type="InterPro" id="IPR006657">
    <property type="entry name" value="MoPterin_dinucl-bd_dom"/>
</dbReference>
<dbReference type="CDD" id="cd02791">
    <property type="entry name" value="MopB_CT_Nitrate-R-NapA-like"/>
    <property type="match status" value="1"/>
</dbReference>
<dbReference type="InterPro" id="IPR041957">
    <property type="entry name" value="CT_Nitrate-R-NapA-like"/>
</dbReference>
<keyword evidence="13" id="KW-1185">Reference proteome</keyword>
<evidence type="ECO:0000256" key="10">
    <source>
        <dbReference type="ARBA" id="ARBA00023063"/>
    </source>
</evidence>
<dbReference type="InterPro" id="IPR006963">
    <property type="entry name" value="Mopterin_OxRdtase_4Fe-4S_dom"/>
</dbReference>
<dbReference type="InterPro" id="IPR041854">
    <property type="entry name" value="BFD-like_2Fe2S-bd_dom_sf"/>
</dbReference>
<evidence type="ECO:0000256" key="2">
    <source>
        <dbReference type="ARBA" id="ARBA00001966"/>
    </source>
</evidence>
<evidence type="ECO:0000313" key="13">
    <source>
        <dbReference type="Proteomes" id="UP001501337"/>
    </source>
</evidence>
<keyword evidence="4" id="KW-0004">4Fe-4S</keyword>
<proteinExistence type="inferred from homology"/>
<keyword evidence="6" id="KW-0479">Metal-binding</keyword>
<dbReference type="Pfam" id="PF01568">
    <property type="entry name" value="Molydop_binding"/>
    <property type="match status" value="1"/>
</dbReference>
<dbReference type="PROSITE" id="PS51669">
    <property type="entry name" value="4FE4S_MOW_BIS_MGD"/>
    <property type="match status" value="1"/>
</dbReference>
<comment type="cofactor">
    <cofactor evidence="1">
        <name>Mo-bis(molybdopterin guanine dinucleotide)</name>
        <dbReference type="ChEBI" id="CHEBI:60539"/>
    </cofactor>
</comment>
<dbReference type="SUPFAM" id="SSF53706">
    <property type="entry name" value="Formate dehydrogenase/DMSO reductase, domains 1-3"/>
    <property type="match status" value="1"/>
</dbReference>
<dbReference type="SUPFAM" id="SSF50692">
    <property type="entry name" value="ADC-like"/>
    <property type="match status" value="1"/>
</dbReference>
<dbReference type="InterPro" id="IPR009010">
    <property type="entry name" value="Asp_de-COase-like_dom_sf"/>
</dbReference>
<protein>
    <submittedName>
        <fullName evidence="12">Nitrate reductase</fullName>
    </submittedName>
</protein>
<dbReference type="Pfam" id="PF00384">
    <property type="entry name" value="Molybdopterin"/>
    <property type="match status" value="1"/>
</dbReference>
<keyword evidence="9" id="KW-0411">Iron-sulfur</keyword>
<gene>
    <name evidence="12" type="ORF">GCM10022278_34560</name>
</gene>
<sequence>MGCGVSARVINAERREIEIKGDTAHPANFGRLCSKGSALGETLHLEGRCLYPQIEGRQVSWETASRFIADRFSALMANGGPEQIGMYLSGQLLTEDYYVANKLMKGFIGSANVDTNSRLCMSSAVAGHKRTFGEDLVPACYDDLELADLLILAGSNLAWCHPVLHQRVLAARAAHPAKKLVVIDPRRTASCDAADLHLKLRPGSDALLFSGLLLIMQARGRIDKAFVASCTQGLGESMASASLEFTTLLSRLSALEAMGEDTEARVLRVLENYCDLPTDQLRAFVDLVDQNPRMVTVFSMGINQASNGTDKVNSITNLHLALGRIGKPGAAPFSMTGQPNAMGGREVGGLSNQLAAHLPFNEQGIATLGEFWQAPNMVTGPGLAAVDLFDAIYDGRIKAVWIMGTNPVVSLPNTDKVKEALRRCPLVIVSECIENSATAAFADVLLPATGWGEKDGTVTNSERRISRQRAFLPAAGEARADWWALSSVARDMGFAEGFDYHSSHEIFSEHARLSGFAQAVKGLDRQFDISRLAEVSAEAYEALVPLQWPLIPLHEVSGPSDSRRLCNTEWLLEHPAAIIPLEALIAPADAPLRSEFRLNTGRIRDQWHTMTRTALAPRLNKHIDEPFVAIHSSDAANLRIQTGDIVRLSNGFGDAVIKVLVNEDGRAGELFMPMHWSEQFARRSGSNALVAPLVDPVSAQPDNKGSLVGLEIAGQTEVAWRGFIVSQQRIPLPEMTYAVSIRCEGGYRLELAGTEAQWLILEKQLDKVNPAPIVSSDSFRGDVRRLSLHDDRLGYASVRSRLKEAGPSRQFLEAALLRRHESQEEVLTLLAGRASDAVDCGAIVCACLSVGERTLEAAVSEGAKDVAALSLATRAGTNCGSCLPELKRFL</sequence>
<name>A0ABP7Q0S0_9GAMM</name>
<dbReference type="Gene3D" id="3.40.228.10">
    <property type="entry name" value="Dimethylsulfoxide Reductase, domain 2"/>
    <property type="match status" value="1"/>
</dbReference>
<accession>A0ABP7Q0S0</accession>
<comment type="similarity">
    <text evidence="3">Belongs to the prokaryotic molybdopterin-containing oxidoreductase family. NasA/NapA/NarB subfamily.</text>
</comment>
<evidence type="ECO:0000256" key="7">
    <source>
        <dbReference type="ARBA" id="ARBA00023002"/>
    </source>
</evidence>
<dbReference type="Gene3D" id="3.40.50.740">
    <property type="match status" value="1"/>
</dbReference>
<dbReference type="Gene3D" id="1.10.10.1100">
    <property type="entry name" value="BFD-like [2Fe-2S]-binding domain"/>
    <property type="match status" value="1"/>
</dbReference>
<evidence type="ECO:0000256" key="4">
    <source>
        <dbReference type="ARBA" id="ARBA00022485"/>
    </source>
</evidence>
<organism evidence="12 13">
    <name type="scientific">Allohahella marinimesophila</name>
    <dbReference type="NCBI Taxonomy" id="1054972"/>
    <lineage>
        <taxon>Bacteria</taxon>
        <taxon>Pseudomonadati</taxon>
        <taxon>Pseudomonadota</taxon>
        <taxon>Gammaproteobacteria</taxon>
        <taxon>Oceanospirillales</taxon>
        <taxon>Hahellaceae</taxon>
        <taxon>Allohahella</taxon>
    </lineage>
</organism>
<evidence type="ECO:0000256" key="5">
    <source>
        <dbReference type="ARBA" id="ARBA00022505"/>
    </source>
</evidence>
<keyword evidence="8" id="KW-0408">Iron</keyword>
<keyword evidence="10" id="KW-0534">Nitrate assimilation</keyword>
<dbReference type="Gene3D" id="2.20.25.90">
    <property type="entry name" value="ADC-like domains"/>
    <property type="match status" value="1"/>
</dbReference>
<evidence type="ECO:0000259" key="11">
    <source>
        <dbReference type="PROSITE" id="PS51669"/>
    </source>
</evidence>
<reference evidence="13" key="1">
    <citation type="journal article" date="2019" name="Int. J. Syst. Evol. Microbiol.">
        <title>The Global Catalogue of Microorganisms (GCM) 10K type strain sequencing project: providing services to taxonomists for standard genome sequencing and annotation.</title>
        <authorList>
            <consortium name="The Broad Institute Genomics Platform"/>
            <consortium name="The Broad Institute Genome Sequencing Center for Infectious Disease"/>
            <person name="Wu L."/>
            <person name="Ma J."/>
        </authorList>
    </citation>
    <scope>NUCLEOTIDE SEQUENCE [LARGE SCALE GENOMIC DNA]</scope>
    <source>
        <strain evidence="13">JCM 17555</strain>
    </source>
</reference>
<dbReference type="InterPro" id="IPR050123">
    <property type="entry name" value="Prok_molybdopt-oxidoreductase"/>
</dbReference>
<dbReference type="Pfam" id="PF04879">
    <property type="entry name" value="Molybdop_Fe4S4"/>
    <property type="match status" value="1"/>
</dbReference>
<comment type="cofactor">
    <cofactor evidence="2">
        <name>[4Fe-4S] cluster</name>
        <dbReference type="ChEBI" id="CHEBI:49883"/>
    </cofactor>
</comment>
<evidence type="ECO:0000256" key="1">
    <source>
        <dbReference type="ARBA" id="ARBA00001942"/>
    </source>
</evidence>
<feature type="domain" description="4Fe-4S Mo/W bis-MGD-type" evidence="11">
    <location>
        <begin position="1"/>
        <end position="47"/>
    </location>
</feature>
<comment type="caution">
    <text evidence="12">The sequence shown here is derived from an EMBL/GenBank/DDBJ whole genome shotgun (WGS) entry which is preliminary data.</text>
</comment>
<dbReference type="PANTHER" id="PTHR43105">
    <property type="entry name" value="RESPIRATORY NITRATE REDUCTASE"/>
    <property type="match status" value="1"/>
</dbReference>
<dbReference type="Gene3D" id="2.40.40.20">
    <property type="match status" value="1"/>
</dbReference>
<dbReference type="Proteomes" id="UP001501337">
    <property type="component" value="Unassembled WGS sequence"/>
</dbReference>
<dbReference type="InterPro" id="IPR006656">
    <property type="entry name" value="Mopterin_OxRdtase"/>
</dbReference>
<dbReference type="InterPro" id="IPR007419">
    <property type="entry name" value="BFD-like_2Fe2S-bd_dom"/>
</dbReference>
<evidence type="ECO:0000256" key="8">
    <source>
        <dbReference type="ARBA" id="ARBA00023004"/>
    </source>
</evidence>